<dbReference type="AlphaFoldDB" id="A0A6G0VKT0"/>
<sequence>MPKPKQSLACRLRAYVREFGDNIFTTDGTVLYCKICDIKVSGEKKFNVSQHVARDKHIIGLEKKNQQKISTTQTLLNGPST</sequence>
<feature type="non-terminal residue" evidence="1">
    <location>
        <position position="81"/>
    </location>
</feature>
<reference evidence="1 2" key="1">
    <citation type="submission" date="2019-08" db="EMBL/GenBank/DDBJ databases">
        <title>Whole genome of Aphis craccivora.</title>
        <authorList>
            <person name="Voronova N.V."/>
            <person name="Shulinski R.S."/>
            <person name="Bandarenka Y.V."/>
            <person name="Zhorov D.G."/>
            <person name="Warner D."/>
        </authorList>
    </citation>
    <scope>NUCLEOTIDE SEQUENCE [LARGE SCALE GENOMIC DNA]</scope>
    <source>
        <strain evidence="1">180601</strain>
        <tissue evidence="1">Whole Body</tissue>
    </source>
</reference>
<dbReference type="Proteomes" id="UP000478052">
    <property type="component" value="Unassembled WGS sequence"/>
</dbReference>
<evidence type="ECO:0000313" key="1">
    <source>
        <dbReference type="EMBL" id="KAF0686479.1"/>
    </source>
</evidence>
<gene>
    <name evidence="1" type="ORF">FWK35_00036075</name>
</gene>
<comment type="caution">
    <text evidence="1">The sequence shown here is derived from an EMBL/GenBank/DDBJ whole genome shotgun (WGS) entry which is preliminary data.</text>
</comment>
<dbReference type="OrthoDB" id="6582565at2759"/>
<name>A0A6G0VKT0_APHCR</name>
<accession>A0A6G0VKT0</accession>
<proteinExistence type="predicted"/>
<organism evidence="1 2">
    <name type="scientific">Aphis craccivora</name>
    <name type="common">Cowpea aphid</name>
    <dbReference type="NCBI Taxonomy" id="307492"/>
    <lineage>
        <taxon>Eukaryota</taxon>
        <taxon>Metazoa</taxon>
        <taxon>Ecdysozoa</taxon>
        <taxon>Arthropoda</taxon>
        <taxon>Hexapoda</taxon>
        <taxon>Insecta</taxon>
        <taxon>Pterygota</taxon>
        <taxon>Neoptera</taxon>
        <taxon>Paraneoptera</taxon>
        <taxon>Hemiptera</taxon>
        <taxon>Sternorrhyncha</taxon>
        <taxon>Aphidomorpha</taxon>
        <taxon>Aphidoidea</taxon>
        <taxon>Aphididae</taxon>
        <taxon>Aphidini</taxon>
        <taxon>Aphis</taxon>
        <taxon>Aphis</taxon>
    </lineage>
</organism>
<dbReference type="EMBL" id="VUJU01016909">
    <property type="protein sequence ID" value="KAF0686479.1"/>
    <property type="molecule type" value="Genomic_DNA"/>
</dbReference>
<evidence type="ECO:0000313" key="2">
    <source>
        <dbReference type="Proteomes" id="UP000478052"/>
    </source>
</evidence>
<keyword evidence="2" id="KW-1185">Reference proteome</keyword>
<protein>
    <submittedName>
        <fullName evidence="1">CGG triplet repeat-binding protein 1-like</fullName>
    </submittedName>
</protein>